<evidence type="ECO:0000313" key="1">
    <source>
        <dbReference type="Proteomes" id="UP000095286"/>
    </source>
</evidence>
<protein>
    <submittedName>
        <fullName evidence="2">Ribonucleoside-diphosphate reductase</fullName>
    </submittedName>
</protein>
<evidence type="ECO:0000313" key="2">
    <source>
        <dbReference type="WBParaSite" id="RSKR_0000544600.1"/>
    </source>
</evidence>
<sequence length="350" mass="40726">MADTNSKENICVDNTNVQNITKNVSKIEMKGEVLLTDSTERMDLLQVRNQEVWGFYQRAAAAVWFTEEVDLSKDRTDWDKLNDGERKFLSHVLAFFAASDGIVNANLLERFMDEVKMPEALYFYRFQIFIENIHSEMYSKLIEAYITDAKEKDKLFNALENYPCIKKKADWALKWINDKDAPFGERCIAFAAVEGIFFSGSFASIFWMKSKGKLHGLCQSNELISRDEGLHRDFACLMYRLLDDKPTPAKIYQIIGEAVEIEKEFLTESLPCSLLGMNHDLMSQYIEYVADHLLMTLELPKKYNTKNPFEFMENISLQGKTNFFERRVTEYQQAGVLHNTDEDFEIHEDF</sequence>
<accession>A0AC35TZ83</accession>
<reference evidence="2" key="1">
    <citation type="submission" date="2016-11" db="UniProtKB">
        <authorList>
            <consortium name="WormBaseParasite"/>
        </authorList>
    </citation>
    <scope>IDENTIFICATION</scope>
    <source>
        <strain evidence="2">KR3021</strain>
    </source>
</reference>
<name>A0AC35TZ83_9BILA</name>
<proteinExistence type="predicted"/>
<dbReference type="Proteomes" id="UP000095286">
    <property type="component" value="Unplaced"/>
</dbReference>
<dbReference type="WBParaSite" id="RSKR_0000544600.1">
    <property type="protein sequence ID" value="RSKR_0000544600.1"/>
    <property type="gene ID" value="RSKR_0000544600"/>
</dbReference>
<organism evidence="1 2">
    <name type="scientific">Rhabditophanes sp. KR3021</name>
    <dbReference type="NCBI Taxonomy" id="114890"/>
    <lineage>
        <taxon>Eukaryota</taxon>
        <taxon>Metazoa</taxon>
        <taxon>Ecdysozoa</taxon>
        <taxon>Nematoda</taxon>
        <taxon>Chromadorea</taxon>
        <taxon>Rhabditida</taxon>
        <taxon>Tylenchina</taxon>
        <taxon>Panagrolaimomorpha</taxon>
        <taxon>Strongyloidoidea</taxon>
        <taxon>Alloionematidae</taxon>
        <taxon>Rhabditophanes</taxon>
    </lineage>
</organism>